<reference evidence="1 2" key="1">
    <citation type="submission" date="2020-05" db="EMBL/GenBank/DDBJ databases">
        <title>Sulfurimonas marisnigri, sp. nov., and Sulfurimonas baltica, sp. nov., manganese oxide reducing chemolithoautotrophs of the class Epsilonproteobacteria isolated from the pelagic redoxclines of the Black and Baltic Seas and emended description of the genus Sulfurimonas.</title>
        <authorList>
            <person name="Henkel J.V."/>
            <person name="Laudan C."/>
            <person name="Werner J."/>
            <person name="Neu T."/>
            <person name="Plewe S."/>
            <person name="Sproer C."/>
            <person name="Bunk B."/>
            <person name="Schulz-Vogt H.N."/>
        </authorList>
    </citation>
    <scope>NUCLEOTIDE SEQUENCE [LARGE SCALE GENOMIC DNA]</scope>
    <source>
        <strain evidence="1 2">GD2</strain>
    </source>
</reference>
<evidence type="ECO:0000313" key="1">
    <source>
        <dbReference type="EMBL" id="QOY52571.1"/>
    </source>
</evidence>
<protein>
    <submittedName>
        <fullName evidence="1">Uncharacterized protein</fullName>
    </submittedName>
</protein>
<evidence type="ECO:0000313" key="2">
    <source>
        <dbReference type="Proteomes" id="UP000593994"/>
    </source>
</evidence>
<gene>
    <name evidence="1" type="ORF">HUE88_02460</name>
</gene>
<sequence>MFDDLLRDLNSCNLIYFRKSDVIDQVLYLYSGIGSDTLKIRDLVAISNVLNSEQYDMLYHGDLIKITQNIA</sequence>
<organism evidence="1 2">
    <name type="scientific">Candidatus Sulfurimonas baltica</name>
    <dbReference type="NCBI Taxonomy" id="2740404"/>
    <lineage>
        <taxon>Bacteria</taxon>
        <taxon>Pseudomonadati</taxon>
        <taxon>Campylobacterota</taxon>
        <taxon>Epsilonproteobacteria</taxon>
        <taxon>Campylobacterales</taxon>
        <taxon>Sulfurimonadaceae</taxon>
        <taxon>Sulfurimonas</taxon>
    </lineage>
</organism>
<proteinExistence type="predicted"/>
<dbReference type="Proteomes" id="UP000593994">
    <property type="component" value="Chromosome"/>
</dbReference>
<dbReference type="RefSeq" id="WP_194370732.1">
    <property type="nucleotide sequence ID" value="NZ_CP054492.1"/>
</dbReference>
<accession>A0A7S7RNI1</accession>
<keyword evidence="2" id="KW-1185">Reference proteome</keyword>
<name>A0A7S7RNI1_9BACT</name>
<dbReference type="AlphaFoldDB" id="A0A7S7RNI1"/>
<dbReference type="KEGG" id="sbal:HUE88_02460"/>
<dbReference type="EMBL" id="CP054492">
    <property type="protein sequence ID" value="QOY52571.1"/>
    <property type="molecule type" value="Genomic_DNA"/>
</dbReference>